<reference evidence="2" key="1">
    <citation type="journal article" date="2008" name="PLoS Genet.">
        <title>Genomic islands in the pathogenic filamentous fungus Aspergillus fumigatus.</title>
        <authorList>
            <person name="Fedorova N.D."/>
            <person name="Khaldi N."/>
            <person name="Joardar V.S."/>
            <person name="Maiti R."/>
            <person name="Amedeo P."/>
            <person name="Anderson M.J."/>
            <person name="Crabtree J."/>
            <person name="Silva J.C."/>
            <person name="Badger J.H."/>
            <person name="Albarraq A."/>
            <person name="Angiuoli S."/>
            <person name="Bussey H."/>
            <person name="Bowyer P."/>
            <person name="Cotty P.J."/>
            <person name="Dyer P.S."/>
            <person name="Egan A."/>
            <person name="Galens K."/>
            <person name="Fraser-Liggett C.M."/>
            <person name="Haas B.J."/>
            <person name="Inman J.M."/>
            <person name="Kent R."/>
            <person name="Lemieux S."/>
            <person name="Malavazi I."/>
            <person name="Orvis J."/>
            <person name="Roemer T."/>
            <person name="Ronning C.M."/>
            <person name="Sundaram J.P."/>
            <person name="Sutton G."/>
            <person name="Turner G."/>
            <person name="Venter J.C."/>
            <person name="White O.R."/>
            <person name="Whitty B.R."/>
            <person name="Youngman P."/>
            <person name="Wolfe K.H."/>
            <person name="Goldman G.H."/>
            <person name="Wortman J.R."/>
            <person name="Jiang B."/>
            <person name="Denning D.W."/>
            <person name="Nierman W.C."/>
        </authorList>
    </citation>
    <scope>NUCLEOTIDE SEQUENCE [LARGE SCALE GENOMIC DNA]</scope>
    <source>
        <strain evidence="2">ATCC 1020 / DSM 3700 / CBS 544.65 / FGSC A1164 / JCM 1740 / NRRL 181 / WB 181</strain>
    </source>
</reference>
<sequence length="156" mass="17582">MRNPRAYAIGGGQIEELSTTEIVRLSLPSGPDYLEPVPEQHIRRIENPAWPERKEPVQVARFKVERKWHSVLSFWSPIDLLGLFLSTLGPAPAGATKRNFFLPLVAVYGKWCAAITQPPRPWVFQCTWNTAGELFLGASQGGHYSDMRVTGTWRHA</sequence>
<dbReference type="KEGG" id="nfi:NFIA_092630"/>
<proteinExistence type="predicted"/>
<keyword evidence="2" id="KW-1185">Reference proteome</keyword>
<dbReference type="Proteomes" id="UP000006702">
    <property type="component" value="Unassembled WGS sequence"/>
</dbReference>
<organism evidence="1 2">
    <name type="scientific">Neosartorya fischeri (strain ATCC 1020 / DSM 3700 / CBS 544.65 / FGSC A1164 / JCM 1740 / NRRL 181 / WB 181)</name>
    <name type="common">Aspergillus fischerianus</name>
    <dbReference type="NCBI Taxonomy" id="331117"/>
    <lineage>
        <taxon>Eukaryota</taxon>
        <taxon>Fungi</taxon>
        <taxon>Dikarya</taxon>
        <taxon>Ascomycota</taxon>
        <taxon>Pezizomycotina</taxon>
        <taxon>Eurotiomycetes</taxon>
        <taxon>Eurotiomycetidae</taxon>
        <taxon>Eurotiales</taxon>
        <taxon>Aspergillaceae</taxon>
        <taxon>Aspergillus</taxon>
        <taxon>Aspergillus subgen. Fumigati</taxon>
    </lineage>
</organism>
<dbReference type="GeneID" id="4587757"/>
<protein>
    <submittedName>
        <fullName evidence="1">Uncharacterized protein</fullName>
    </submittedName>
</protein>
<evidence type="ECO:0000313" key="1">
    <source>
        <dbReference type="EMBL" id="EAW19302.1"/>
    </source>
</evidence>
<dbReference type="OrthoDB" id="5350472at2759"/>
<evidence type="ECO:0000313" key="2">
    <source>
        <dbReference type="Proteomes" id="UP000006702"/>
    </source>
</evidence>
<dbReference type="RefSeq" id="XP_001261199.1">
    <property type="nucleotide sequence ID" value="XM_001261198.1"/>
</dbReference>
<name>A1DIU5_NEOFI</name>
<dbReference type="VEuPathDB" id="FungiDB:NFIA_092630"/>
<dbReference type="HOGENOM" id="CLU_1687109_0_0_1"/>
<dbReference type="EMBL" id="DS027696">
    <property type="protein sequence ID" value="EAW19302.1"/>
    <property type="molecule type" value="Genomic_DNA"/>
</dbReference>
<gene>
    <name evidence="1" type="ORF">NFIA_092630</name>
</gene>
<dbReference type="AlphaFoldDB" id="A1DIU5"/>
<accession>A1DIU5</accession>